<accession>A0AAD1XWM5</accession>
<keyword evidence="13" id="KW-1185">Reference proteome</keyword>
<evidence type="ECO:0000256" key="5">
    <source>
        <dbReference type="ARBA" id="ARBA00022737"/>
    </source>
</evidence>
<keyword evidence="5" id="KW-0677">Repeat</keyword>
<evidence type="ECO:0000256" key="7">
    <source>
        <dbReference type="ARBA" id="ARBA00023175"/>
    </source>
</evidence>
<dbReference type="InterPro" id="IPR025875">
    <property type="entry name" value="Leu-rich_rpt_4"/>
</dbReference>
<keyword evidence="9" id="KW-0966">Cell projection</keyword>
<comment type="similarity">
    <text evidence="10">Belongs to the dynein light chain LC1-type family.</text>
</comment>
<dbReference type="GO" id="GO:0005930">
    <property type="term" value="C:axoneme"/>
    <property type="evidence" value="ECO:0007669"/>
    <property type="project" value="UniProtKB-SubCell"/>
</dbReference>
<dbReference type="Proteomes" id="UP001295684">
    <property type="component" value="Unassembled WGS sequence"/>
</dbReference>
<keyword evidence="7" id="KW-0505">Motor protein</keyword>
<evidence type="ECO:0000256" key="4">
    <source>
        <dbReference type="ARBA" id="ARBA00022701"/>
    </source>
</evidence>
<keyword evidence="3" id="KW-0433">Leucine-rich repeat</keyword>
<evidence type="ECO:0000256" key="11">
    <source>
        <dbReference type="ARBA" id="ARBA00049760"/>
    </source>
</evidence>
<evidence type="ECO:0000256" key="1">
    <source>
        <dbReference type="ARBA" id="ARBA00004430"/>
    </source>
</evidence>
<dbReference type="GO" id="GO:0030286">
    <property type="term" value="C:dynein complex"/>
    <property type="evidence" value="ECO:0007669"/>
    <property type="project" value="UniProtKB-KW"/>
</dbReference>
<evidence type="ECO:0000256" key="10">
    <source>
        <dbReference type="ARBA" id="ARBA00049659"/>
    </source>
</evidence>
<dbReference type="GO" id="GO:0005874">
    <property type="term" value="C:microtubule"/>
    <property type="evidence" value="ECO:0007669"/>
    <property type="project" value="UniProtKB-KW"/>
</dbReference>
<evidence type="ECO:0000256" key="6">
    <source>
        <dbReference type="ARBA" id="ARBA00023017"/>
    </source>
</evidence>
<comment type="subcellular location">
    <subcellularLocation>
        <location evidence="1">Cytoplasm</location>
        <location evidence="1">Cytoskeleton</location>
        <location evidence="1">Cilium axoneme</location>
    </subcellularLocation>
</comment>
<protein>
    <recommendedName>
        <fullName evidence="11">Dynein axonemal light chain 1</fullName>
    </recommendedName>
</protein>
<dbReference type="InterPro" id="IPR032675">
    <property type="entry name" value="LRR_dom_sf"/>
</dbReference>
<keyword evidence="4" id="KW-0493">Microtubule</keyword>
<dbReference type="PANTHER" id="PTHR15454:SF73">
    <property type="entry name" value="DYNEIN AXONEMAL LIGHT CHAIN 1"/>
    <property type="match status" value="1"/>
</dbReference>
<comment type="caution">
    <text evidence="12">The sequence shown here is derived from an EMBL/GenBank/DDBJ whole genome shotgun (WGS) entry which is preliminary data.</text>
</comment>
<organism evidence="12 13">
    <name type="scientific">Euplotes crassus</name>
    <dbReference type="NCBI Taxonomy" id="5936"/>
    <lineage>
        <taxon>Eukaryota</taxon>
        <taxon>Sar</taxon>
        <taxon>Alveolata</taxon>
        <taxon>Ciliophora</taxon>
        <taxon>Intramacronucleata</taxon>
        <taxon>Spirotrichea</taxon>
        <taxon>Hypotrichia</taxon>
        <taxon>Euplotida</taxon>
        <taxon>Euplotidae</taxon>
        <taxon>Moneuplotes</taxon>
    </lineage>
</organism>
<dbReference type="Pfam" id="PF12799">
    <property type="entry name" value="LRR_4"/>
    <property type="match status" value="1"/>
</dbReference>
<sequence length="192" mass="21615">MPGTLCKDAIKNWEAENEGTPASEAKIVKLYAQIPPIEKMDESLNVLEACEHLSLSTNSIVRMISLPKLKNLKILSIGRNAINRIIGLEDIGQTLEQLWMSYNSIEKLDGLQPCVKLHTLFLSNNKVAKWDEVAKLSQLTELKNVLLIGNPIYGEKEKAEMKPHVIKRIPQIKYVDGVLIDDDDRKAAEELE</sequence>
<evidence type="ECO:0000256" key="3">
    <source>
        <dbReference type="ARBA" id="ARBA00022614"/>
    </source>
</evidence>
<proteinExistence type="inferred from homology"/>
<evidence type="ECO:0000256" key="2">
    <source>
        <dbReference type="ARBA" id="ARBA00022490"/>
    </source>
</evidence>
<name>A0AAD1XWM5_EUPCR</name>
<evidence type="ECO:0000313" key="12">
    <source>
        <dbReference type="EMBL" id="CAI2380367.1"/>
    </source>
</evidence>
<reference evidence="12" key="1">
    <citation type="submission" date="2023-07" db="EMBL/GenBank/DDBJ databases">
        <authorList>
            <consortium name="AG Swart"/>
            <person name="Singh M."/>
            <person name="Singh A."/>
            <person name="Seah K."/>
            <person name="Emmerich C."/>
        </authorList>
    </citation>
    <scope>NUCLEOTIDE SEQUENCE</scope>
    <source>
        <strain evidence="12">DP1</strain>
    </source>
</reference>
<evidence type="ECO:0000256" key="9">
    <source>
        <dbReference type="ARBA" id="ARBA00023273"/>
    </source>
</evidence>
<keyword evidence="8" id="KW-0206">Cytoskeleton</keyword>
<dbReference type="Gene3D" id="3.80.10.10">
    <property type="entry name" value="Ribonuclease Inhibitor"/>
    <property type="match status" value="1"/>
</dbReference>
<keyword evidence="6" id="KW-0243">Dynein</keyword>
<keyword evidence="2" id="KW-0963">Cytoplasm</keyword>
<dbReference type="SUPFAM" id="SSF52058">
    <property type="entry name" value="L domain-like"/>
    <property type="match status" value="1"/>
</dbReference>
<evidence type="ECO:0000313" key="13">
    <source>
        <dbReference type="Proteomes" id="UP001295684"/>
    </source>
</evidence>
<gene>
    <name evidence="12" type="ORF">ECRASSUSDP1_LOCUS21801</name>
</gene>
<dbReference type="InterPro" id="IPR001611">
    <property type="entry name" value="Leu-rich_rpt"/>
</dbReference>
<dbReference type="EMBL" id="CAMPGE010022318">
    <property type="protein sequence ID" value="CAI2380367.1"/>
    <property type="molecule type" value="Genomic_DNA"/>
</dbReference>
<dbReference type="SMART" id="SM00365">
    <property type="entry name" value="LRR_SD22"/>
    <property type="match status" value="3"/>
</dbReference>
<dbReference type="PANTHER" id="PTHR15454">
    <property type="entry name" value="NISCHARIN RELATED"/>
    <property type="match status" value="1"/>
</dbReference>
<dbReference type="FunFam" id="3.80.10.10:FF:000049">
    <property type="entry name" value="Dynein light chain 1"/>
    <property type="match status" value="1"/>
</dbReference>
<evidence type="ECO:0000256" key="8">
    <source>
        <dbReference type="ARBA" id="ARBA00023212"/>
    </source>
</evidence>
<dbReference type="AlphaFoldDB" id="A0AAD1XWM5"/>
<dbReference type="PROSITE" id="PS51450">
    <property type="entry name" value="LRR"/>
    <property type="match status" value="2"/>
</dbReference>